<dbReference type="Proteomes" id="UP000268093">
    <property type="component" value="Unassembled WGS sequence"/>
</dbReference>
<keyword evidence="2" id="KW-1185">Reference proteome</keyword>
<proteinExistence type="predicted"/>
<dbReference type="EMBL" id="RBNI01002296">
    <property type="protein sequence ID" value="RUP49441.1"/>
    <property type="molecule type" value="Genomic_DNA"/>
</dbReference>
<accession>A0A433DF16</accession>
<name>A0A433DF16_9FUNG</name>
<dbReference type="AlphaFoldDB" id="A0A433DF16"/>
<organism evidence="1 2">
    <name type="scientific">Jimgerdemannia flammicorona</name>
    <dbReference type="NCBI Taxonomy" id="994334"/>
    <lineage>
        <taxon>Eukaryota</taxon>
        <taxon>Fungi</taxon>
        <taxon>Fungi incertae sedis</taxon>
        <taxon>Mucoromycota</taxon>
        <taxon>Mucoromycotina</taxon>
        <taxon>Endogonomycetes</taxon>
        <taxon>Endogonales</taxon>
        <taxon>Endogonaceae</taxon>
        <taxon>Jimgerdemannia</taxon>
    </lineage>
</organism>
<reference evidence="1 2" key="1">
    <citation type="journal article" date="2018" name="New Phytol.">
        <title>Phylogenomics of Endogonaceae and evolution of mycorrhizas within Mucoromycota.</title>
        <authorList>
            <person name="Chang Y."/>
            <person name="Desiro A."/>
            <person name="Na H."/>
            <person name="Sandor L."/>
            <person name="Lipzen A."/>
            <person name="Clum A."/>
            <person name="Barry K."/>
            <person name="Grigoriev I.V."/>
            <person name="Martin F.M."/>
            <person name="Stajich J.E."/>
            <person name="Smith M.E."/>
            <person name="Bonito G."/>
            <person name="Spatafora J.W."/>
        </authorList>
    </citation>
    <scope>NUCLEOTIDE SEQUENCE [LARGE SCALE GENOMIC DNA]</scope>
    <source>
        <strain evidence="1 2">GMNB39</strain>
    </source>
</reference>
<sequence length="73" mass="7810">MFQVPMLCVQPMKGVFTLAFHRVQLPNANTRTNTPGARHGVHERELGADPANNVKLGDRAALVGGGFVPQDGT</sequence>
<evidence type="ECO:0000313" key="1">
    <source>
        <dbReference type="EMBL" id="RUP49441.1"/>
    </source>
</evidence>
<comment type="caution">
    <text evidence="1">The sequence shown here is derived from an EMBL/GenBank/DDBJ whole genome shotgun (WGS) entry which is preliminary data.</text>
</comment>
<evidence type="ECO:0000313" key="2">
    <source>
        <dbReference type="Proteomes" id="UP000268093"/>
    </source>
</evidence>
<protein>
    <submittedName>
        <fullName evidence="1">Uncharacterized protein</fullName>
    </submittedName>
</protein>
<gene>
    <name evidence="1" type="ORF">BC936DRAFT_142516</name>
</gene>